<dbReference type="GeneID" id="66867321"/>
<dbReference type="RefSeq" id="WP_041079991.1">
    <property type="nucleotide sequence ID" value="NZ_CAXOKG010000001.1"/>
</dbReference>
<dbReference type="EMBL" id="UHED01000001">
    <property type="protein sequence ID" value="SUM82811.1"/>
    <property type="molecule type" value="Genomic_DNA"/>
</dbReference>
<accession>A0A380HLS7</accession>
<name>A0A380HLS7_STASA</name>
<organism evidence="1 2">
    <name type="scientific">Staphylococcus saprophyticus</name>
    <dbReference type="NCBI Taxonomy" id="29385"/>
    <lineage>
        <taxon>Bacteria</taxon>
        <taxon>Bacillati</taxon>
        <taxon>Bacillota</taxon>
        <taxon>Bacilli</taxon>
        <taxon>Bacillales</taxon>
        <taxon>Staphylococcaceae</taxon>
        <taxon>Staphylococcus</taxon>
    </lineage>
</organism>
<gene>
    <name evidence="1" type="ORF">NCTC7688_01372</name>
</gene>
<protein>
    <submittedName>
        <fullName evidence="1">Uncharacterized protein</fullName>
    </submittedName>
</protein>
<dbReference type="Proteomes" id="UP000254707">
    <property type="component" value="Unassembled WGS sequence"/>
</dbReference>
<evidence type="ECO:0000313" key="1">
    <source>
        <dbReference type="EMBL" id="SUM82811.1"/>
    </source>
</evidence>
<proteinExistence type="predicted"/>
<evidence type="ECO:0000313" key="2">
    <source>
        <dbReference type="Proteomes" id="UP000254707"/>
    </source>
</evidence>
<sequence>MSDVIPFPRSKEKLIREIKQSFNSNDLEQMYQLFEDFEEHFELDEQMALLKCSMLYNMQHFLELREEAIILLKQGTTKYDDLMVYYVKSLNGLGQYFEVVEVINQIIDEVNDHRTRMELFPIKEYAMSQIDSHNEHATKMLQNFDSISLRDQINTILTLIDYSQFSYKNTVVNIIEHVTLAPNVLSIMLEYLRFAEYDQEIDIIKYNFDMSVIPSKLPGLEHTEFKLNIIPNVIQHIEEDAAQLIEEALHLMNNHAILFYPLDIERIAHIDVWVEAYTNYFKAMIGLESLDESNAAIQFITEIDKLNN</sequence>
<dbReference type="AlphaFoldDB" id="A0A380HLS7"/>
<reference evidence="1 2" key="1">
    <citation type="submission" date="2018-06" db="EMBL/GenBank/DDBJ databases">
        <authorList>
            <consortium name="Pathogen Informatics"/>
            <person name="Doyle S."/>
        </authorList>
    </citation>
    <scope>NUCLEOTIDE SEQUENCE [LARGE SCALE GENOMIC DNA]</scope>
    <source>
        <strain evidence="1 2">NCTC7688</strain>
    </source>
</reference>